<comment type="similarity">
    <text evidence="1">Belongs to the cytochrome P450 family.</text>
</comment>
<proteinExistence type="inferred from homology"/>
<dbReference type="PANTHER" id="PTHR46696">
    <property type="entry name" value="P450, PUTATIVE (EUROFUNG)-RELATED"/>
    <property type="match status" value="1"/>
</dbReference>
<dbReference type="GO" id="GO:0005506">
    <property type="term" value="F:iron ion binding"/>
    <property type="evidence" value="ECO:0007669"/>
    <property type="project" value="InterPro"/>
</dbReference>
<dbReference type="KEGG" id="bbr:BB3721"/>
<dbReference type="SUPFAM" id="SSF48264">
    <property type="entry name" value="Cytochrome P450"/>
    <property type="match status" value="1"/>
</dbReference>
<evidence type="ECO:0000313" key="4">
    <source>
        <dbReference type="Proteomes" id="UP000001027"/>
    </source>
</evidence>
<dbReference type="eggNOG" id="COG2124">
    <property type="taxonomic scope" value="Bacteria"/>
</dbReference>
<name>A0A0H3LSE6_BORBR</name>
<dbReference type="InterPro" id="IPR036396">
    <property type="entry name" value="Cyt_P450_sf"/>
</dbReference>
<feature type="compositionally biased region" description="Basic and acidic residues" evidence="2">
    <location>
        <begin position="1"/>
        <end position="12"/>
    </location>
</feature>
<dbReference type="PANTHER" id="PTHR46696:SF1">
    <property type="entry name" value="CYTOCHROME P450 YJIB-RELATED"/>
    <property type="match status" value="1"/>
</dbReference>
<gene>
    <name evidence="3" type="ordered locus">BB3721</name>
</gene>
<dbReference type="CDD" id="cd11036">
    <property type="entry name" value="AknT-like"/>
    <property type="match status" value="1"/>
</dbReference>
<dbReference type="RefSeq" id="WP_010926940.1">
    <property type="nucleotide sequence ID" value="NC_002927.3"/>
</dbReference>
<dbReference type="EMBL" id="BX640448">
    <property type="protein sequence ID" value="CAE35695.1"/>
    <property type="molecule type" value="Genomic_DNA"/>
</dbReference>
<protein>
    <submittedName>
        <fullName evidence="3">Cytochrome p450 oxidoreductase</fullName>
    </submittedName>
</protein>
<organism evidence="3 4">
    <name type="scientific">Bordetella bronchiseptica (strain ATCC BAA-588 / NCTC 13252 / RB50)</name>
    <name type="common">Alcaligenes bronchisepticus</name>
    <dbReference type="NCBI Taxonomy" id="257310"/>
    <lineage>
        <taxon>Bacteria</taxon>
        <taxon>Pseudomonadati</taxon>
        <taxon>Pseudomonadota</taxon>
        <taxon>Betaproteobacteria</taxon>
        <taxon>Burkholderiales</taxon>
        <taxon>Alcaligenaceae</taxon>
        <taxon>Bordetella</taxon>
    </lineage>
</organism>
<evidence type="ECO:0000313" key="3">
    <source>
        <dbReference type="EMBL" id="CAE35695.1"/>
    </source>
</evidence>
<dbReference type="GO" id="GO:0020037">
    <property type="term" value="F:heme binding"/>
    <property type="evidence" value="ECO:0007669"/>
    <property type="project" value="InterPro"/>
</dbReference>
<dbReference type="GO" id="GO:0004497">
    <property type="term" value="F:monooxygenase activity"/>
    <property type="evidence" value="ECO:0007669"/>
    <property type="project" value="InterPro"/>
</dbReference>
<dbReference type="Gene3D" id="1.10.630.10">
    <property type="entry name" value="Cytochrome P450"/>
    <property type="match status" value="1"/>
</dbReference>
<dbReference type="GO" id="GO:0016705">
    <property type="term" value="F:oxidoreductase activity, acting on paired donors, with incorporation or reduction of molecular oxygen"/>
    <property type="evidence" value="ECO:0007669"/>
    <property type="project" value="InterPro"/>
</dbReference>
<feature type="region of interest" description="Disordered" evidence="2">
    <location>
        <begin position="1"/>
        <end position="21"/>
    </location>
</feature>
<dbReference type="HOGENOM" id="CLU_033716_2_1_4"/>
<dbReference type="Proteomes" id="UP000001027">
    <property type="component" value="Chromosome"/>
</dbReference>
<accession>A0A0H3LSE6</accession>
<dbReference type="GeneID" id="93205052"/>
<sequence>MIADTARQHRGDIMQPADPLEAVAHPDPYPYYAALARERPFYHDDRLGLWVAAGPQAIRAVLTCPAARVRPPGEPVPAALGAGPAAQMFGRFIRMNDGAVHERLKPMLTAYLTQRTAADLAEPAWPAIGNDPAQVDRYLYQAPVHAQACLMGLPDEVAASCAREIEAFMAACRPGADAAAVARADQAAQALQARMLAHLRAARGDAALGVLRRLALAGGVEADALAANLAGLLLQSCEAGAGLLGNALVHAGRLSPAAAAAAPDLLHTCVEIVTHVARHDPPLHNTRRFLAAPATLLGQSVPAGAGILVVLAAAHALAEGAWPWTFGAERHACPGRTPALLHAAQALAHALRHGVDAPALARRVRYRPLPNARVPRFHFPPGDTP</sequence>
<dbReference type="AlphaFoldDB" id="A0A0H3LSE6"/>
<evidence type="ECO:0000256" key="1">
    <source>
        <dbReference type="ARBA" id="ARBA00010617"/>
    </source>
</evidence>
<reference evidence="3 4" key="1">
    <citation type="journal article" date="2003" name="Nat. Genet.">
        <title>Comparative analysis of the genome sequences of Bordetella pertussis, Bordetella parapertussis and Bordetella bronchiseptica.</title>
        <authorList>
            <person name="Parkhill J."/>
            <person name="Sebaihia M."/>
            <person name="Preston A."/>
            <person name="Murphy L.D."/>
            <person name="Thomson N.R."/>
            <person name="Harris D.E."/>
            <person name="Holden M.T.G."/>
            <person name="Churcher C.M."/>
            <person name="Bentley S.D."/>
            <person name="Mungall K.L."/>
            <person name="Cerdeno-Tarraga A.-M."/>
            <person name="Temple L."/>
            <person name="James K.D."/>
            <person name="Harris B."/>
            <person name="Quail M.A."/>
            <person name="Achtman M."/>
            <person name="Atkin R."/>
            <person name="Baker S."/>
            <person name="Basham D."/>
            <person name="Bason N."/>
            <person name="Cherevach I."/>
            <person name="Chillingworth T."/>
            <person name="Collins M."/>
            <person name="Cronin A."/>
            <person name="Davis P."/>
            <person name="Doggett J."/>
            <person name="Feltwell T."/>
            <person name="Goble A."/>
            <person name="Hamlin N."/>
            <person name="Hauser H."/>
            <person name="Holroyd S."/>
            <person name="Jagels K."/>
            <person name="Leather S."/>
            <person name="Moule S."/>
            <person name="Norberczak H."/>
            <person name="O'Neil S."/>
            <person name="Ormond D."/>
            <person name="Price C."/>
            <person name="Rabbinowitsch E."/>
            <person name="Rutter S."/>
            <person name="Sanders M."/>
            <person name="Saunders D."/>
            <person name="Seeger K."/>
            <person name="Sharp S."/>
            <person name="Simmonds M."/>
            <person name="Skelton J."/>
            <person name="Squares R."/>
            <person name="Squares S."/>
            <person name="Stevens K."/>
            <person name="Unwin L."/>
            <person name="Whitehead S."/>
            <person name="Barrell B.G."/>
            <person name="Maskell D.J."/>
        </authorList>
    </citation>
    <scope>NUCLEOTIDE SEQUENCE [LARGE SCALE GENOMIC DNA]</scope>
    <source>
        <strain evidence="3 4">ATCC BAA-588 / NCTC 13252 / RB50</strain>
    </source>
</reference>
<evidence type="ECO:0000256" key="2">
    <source>
        <dbReference type="SAM" id="MobiDB-lite"/>
    </source>
</evidence>